<evidence type="ECO:0000313" key="2">
    <source>
        <dbReference type="EMBL" id="CCH69466.1"/>
    </source>
</evidence>
<evidence type="ECO:0000256" key="1">
    <source>
        <dbReference type="SAM" id="MobiDB-lite"/>
    </source>
</evidence>
<feature type="compositionally biased region" description="Basic and acidic residues" evidence="1">
    <location>
        <begin position="102"/>
        <end position="111"/>
    </location>
</feature>
<feature type="region of interest" description="Disordered" evidence="1">
    <location>
        <begin position="17"/>
        <end position="45"/>
    </location>
</feature>
<protein>
    <submittedName>
        <fullName evidence="2">Uncharacterized protein</fullName>
    </submittedName>
</protein>
<keyword evidence="3" id="KW-1185">Reference proteome</keyword>
<dbReference type="Proteomes" id="UP000013167">
    <property type="component" value="Unassembled WGS sequence"/>
</dbReference>
<feature type="region of interest" description="Disordered" evidence="1">
    <location>
        <begin position="82"/>
        <end position="118"/>
    </location>
</feature>
<proteinExistence type="predicted"/>
<accession>N0E119</accession>
<evidence type="ECO:0000313" key="3">
    <source>
        <dbReference type="Proteomes" id="UP000013167"/>
    </source>
</evidence>
<name>N0E119_9MICO</name>
<sequence length="118" mass="13367">MGLDRLLPFEWALGREAPYPDAAVNNGHRTSPDRPHPARPKDEQAALRRNATRERLRQAGSSHVSNILRKIGDATASNLRAWHNDPWVQTKSDEPPPSGDALARRRNDARRLRLLPRN</sequence>
<comment type="caution">
    <text evidence="2">The sequence shown here is derived from an EMBL/GenBank/DDBJ whole genome shotgun (WGS) entry which is preliminary data.</text>
</comment>
<gene>
    <name evidence="2" type="ORF">BN10_1700012</name>
</gene>
<reference evidence="2 3" key="1">
    <citation type="journal article" date="2013" name="ISME J.">
        <title>A metabolic model for members of the genus Tetrasphaera involved in enhanced biological phosphorus removal.</title>
        <authorList>
            <person name="Kristiansen R."/>
            <person name="Nguyen H.T.T."/>
            <person name="Saunders A.M."/>
            <person name="Nielsen J.L."/>
            <person name="Wimmer R."/>
            <person name="Le V.Q."/>
            <person name="McIlroy S.J."/>
            <person name="Petrovski S."/>
            <person name="Seviour R.J."/>
            <person name="Calteau A."/>
            <person name="Nielsen K.L."/>
            <person name="Nielsen P.H."/>
        </authorList>
    </citation>
    <scope>NUCLEOTIDE SEQUENCE [LARGE SCALE GENOMIC DNA]</scope>
    <source>
        <strain evidence="2 3">Lp2</strain>
    </source>
</reference>
<dbReference type="HOGENOM" id="CLU_2072029_0_0_11"/>
<feature type="compositionally biased region" description="Basic and acidic residues" evidence="1">
    <location>
        <begin position="30"/>
        <end position="45"/>
    </location>
</feature>
<dbReference type="STRING" id="1193181.BN10_1700012"/>
<dbReference type="AlphaFoldDB" id="N0E119"/>
<dbReference type="EMBL" id="CAIZ01000080">
    <property type="protein sequence ID" value="CCH69466.1"/>
    <property type="molecule type" value="Genomic_DNA"/>
</dbReference>
<organism evidence="2 3">
    <name type="scientific">Phycicoccus elongatus Lp2</name>
    <dbReference type="NCBI Taxonomy" id="1193181"/>
    <lineage>
        <taxon>Bacteria</taxon>
        <taxon>Bacillati</taxon>
        <taxon>Actinomycetota</taxon>
        <taxon>Actinomycetes</taxon>
        <taxon>Micrococcales</taxon>
        <taxon>Intrasporangiaceae</taxon>
        <taxon>Phycicoccus</taxon>
    </lineage>
</organism>